<dbReference type="PANTHER" id="PTHR33571">
    <property type="entry name" value="SSL8005 PROTEIN"/>
    <property type="match status" value="1"/>
</dbReference>
<comment type="caution">
    <text evidence="11">The sequence shown here is derived from an EMBL/GenBank/DDBJ whole genome shotgun (WGS) entry which is preliminary data.</text>
</comment>
<keyword evidence="6" id="KW-0547">Nucleotide-binding</keyword>
<keyword evidence="3 11" id="KW-0808">Transferase</keyword>
<dbReference type="GO" id="GO:0046872">
    <property type="term" value="F:metal ion binding"/>
    <property type="evidence" value="ECO:0007669"/>
    <property type="project" value="UniProtKB-KW"/>
</dbReference>
<evidence type="ECO:0000259" key="10">
    <source>
        <dbReference type="Pfam" id="PF01909"/>
    </source>
</evidence>
<evidence type="ECO:0000256" key="7">
    <source>
        <dbReference type="ARBA" id="ARBA00022840"/>
    </source>
</evidence>
<dbReference type="AlphaFoldDB" id="A0A6B1F864"/>
<dbReference type="PANTHER" id="PTHR33571:SF14">
    <property type="entry name" value="PROTEIN ADENYLYLTRANSFERASE MJ0435-RELATED"/>
    <property type="match status" value="1"/>
</dbReference>
<dbReference type="Pfam" id="PF01909">
    <property type="entry name" value="NTP_transf_2"/>
    <property type="match status" value="1"/>
</dbReference>
<dbReference type="GO" id="GO:0016779">
    <property type="term" value="F:nucleotidyltransferase activity"/>
    <property type="evidence" value="ECO:0007669"/>
    <property type="project" value="UniProtKB-KW"/>
</dbReference>
<dbReference type="InterPro" id="IPR002934">
    <property type="entry name" value="Polymerase_NTP_transf_dom"/>
</dbReference>
<accession>A0A6B1F864</accession>
<evidence type="ECO:0000256" key="6">
    <source>
        <dbReference type="ARBA" id="ARBA00022741"/>
    </source>
</evidence>
<dbReference type="InterPro" id="IPR052038">
    <property type="entry name" value="Type-VII_TA_antitoxin"/>
</dbReference>
<gene>
    <name evidence="11" type="ORF">F4162_06190</name>
</gene>
<dbReference type="Gene3D" id="3.30.460.10">
    <property type="entry name" value="Beta Polymerase, domain 2"/>
    <property type="match status" value="1"/>
</dbReference>
<protein>
    <submittedName>
        <fullName evidence="11">Nucleotidyltransferase family protein</fullName>
    </submittedName>
</protein>
<keyword evidence="8" id="KW-0460">Magnesium</keyword>
<sequence length="96" mass="11063">MNRATVLNQLRTHRTAMAQRFGVVDPALFGSFARDQATDASDVDILVRFDGPPDWKRHFGAQTYLEHLLDRPVDMATRTELRAEIRPYVERDIVHV</sequence>
<keyword evidence="4" id="KW-0548">Nucleotidyltransferase</keyword>
<dbReference type="EMBL" id="VYDO01000200">
    <property type="protein sequence ID" value="MYG38558.1"/>
    <property type="molecule type" value="Genomic_DNA"/>
</dbReference>
<reference evidence="11" key="1">
    <citation type="submission" date="2019-09" db="EMBL/GenBank/DDBJ databases">
        <title>Characterisation of the sponge microbiome using genome-centric metagenomics.</title>
        <authorList>
            <person name="Engelberts J.P."/>
            <person name="Robbins S.J."/>
            <person name="De Goeij J.M."/>
            <person name="Aranda M."/>
            <person name="Bell S.C."/>
            <person name="Webster N.S."/>
        </authorList>
    </citation>
    <scope>NUCLEOTIDE SEQUENCE</scope>
    <source>
        <strain evidence="11">SB0676_bin_10</strain>
    </source>
</reference>
<evidence type="ECO:0000256" key="5">
    <source>
        <dbReference type="ARBA" id="ARBA00022723"/>
    </source>
</evidence>
<dbReference type="CDD" id="cd05403">
    <property type="entry name" value="NT_KNTase_like"/>
    <property type="match status" value="1"/>
</dbReference>
<evidence type="ECO:0000256" key="9">
    <source>
        <dbReference type="ARBA" id="ARBA00038276"/>
    </source>
</evidence>
<dbReference type="SUPFAM" id="SSF81301">
    <property type="entry name" value="Nucleotidyltransferase"/>
    <property type="match status" value="1"/>
</dbReference>
<comment type="cofactor">
    <cofactor evidence="1">
        <name>Mg(2+)</name>
        <dbReference type="ChEBI" id="CHEBI:18420"/>
    </cofactor>
</comment>
<comment type="similarity">
    <text evidence="9">Belongs to the MntA antitoxin family.</text>
</comment>
<feature type="domain" description="Polymerase nucleotidyl transferase" evidence="10">
    <location>
        <begin position="10"/>
        <end position="93"/>
    </location>
</feature>
<keyword evidence="5" id="KW-0479">Metal-binding</keyword>
<dbReference type="InterPro" id="IPR043519">
    <property type="entry name" value="NT_sf"/>
</dbReference>
<keyword evidence="2" id="KW-1277">Toxin-antitoxin system</keyword>
<organism evidence="11">
    <name type="scientific">Synechococcus sp. SB0676_bin_10</name>
    <dbReference type="NCBI Taxonomy" id="2604869"/>
    <lineage>
        <taxon>Bacteria</taxon>
        <taxon>Bacillati</taxon>
        <taxon>Cyanobacteriota</taxon>
        <taxon>Cyanophyceae</taxon>
        <taxon>Synechococcales</taxon>
        <taxon>Synechococcaceae</taxon>
        <taxon>Synechococcus</taxon>
    </lineage>
</organism>
<evidence type="ECO:0000256" key="8">
    <source>
        <dbReference type="ARBA" id="ARBA00022842"/>
    </source>
</evidence>
<evidence type="ECO:0000256" key="3">
    <source>
        <dbReference type="ARBA" id="ARBA00022679"/>
    </source>
</evidence>
<evidence type="ECO:0000256" key="1">
    <source>
        <dbReference type="ARBA" id="ARBA00001946"/>
    </source>
</evidence>
<name>A0A6B1F864_9SYNE</name>
<evidence type="ECO:0000256" key="2">
    <source>
        <dbReference type="ARBA" id="ARBA00022649"/>
    </source>
</evidence>
<keyword evidence="7" id="KW-0067">ATP-binding</keyword>
<dbReference type="GO" id="GO:0005524">
    <property type="term" value="F:ATP binding"/>
    <property type="evidence" value="ECO:0007669"/>
    <property type="project" value="UniProtKB-KW"/>
</dbReference>
<evidence type="ECO:0000313" key="11">
    <source>
        <dbReference type="EMBL" id="MYG38558.1"/>
    </source>
</evidence>
<proteinExistence type="inferred from homology"/>
<evidence type="ECO:0000256" key="4">
    <source>
        <dbReference type="ARBA" id="ARBA00022695"/>
    </source>
</evidence>